<reference evidence="2 3" key="1">
    <citation type="journal article" date="2020" name="bioRxiv">
        <title>Sequence and annotation of 42 cannabis genomes reveals extensive copy number variation in cannabinoid synthesis and pathogen resistance genes.</title>
        <authorList>
            <person name="Mckernan K.J."/>
            <person name="Helbert Y."/>
            <person name="Kane L.T."/>
            <person name="Ebling H."/>
            <person name="Zhang L."/>
            <person name="Liu B."/>
            <person name="Eaton Z."/>
            <person name="Mclaughlin S."/>
            <person name="Kingan S."/>
            <person name="Baybayan P."/>
            <person name="Concepcion G."/>
            <person name="Jordan M."/>
            <person name="Riva A."/>
            <person name="Barbazuk W."/>
            <person name="Harkins T."/>
        </authorList>
    </citation>
    <scope>NUCLEOTIDE SEQUENCE [LARGE SCALE GENOMIC DNA]</scope>
    <source>
        <strain evidence="3">cv. Jamaican Lion 4</strain>
        <tissue evidence="2">Leaf</tissue>
    </source>
</reference>
<name>A0A7J6GDH1_CANSA</name>
<dbReference type="PANTHER" id="PTHR31286">
    <property type="entry name" value="GLYCINE-RICH CELL WALL STRUCTURAL PROTEIN 1.8-LIKE"/>
    <property type="match status" value="1"/>
</dbReference>
<accession>A0A7J6GDH1</accession>
<organism evidence="2 3">
    <name type="scientific">Cannabis sativa</name>
    <name type="common">Hemp</name>
    <name type="synonym">Marijuana</name>
    <dbReference type="NCBI Taxonomy" id="3483"/>
    <lineage>
        <taxon>Eukaryota</taxon>
        <taxon>Viridiplantae</taxon>
        <taxon>Streptophyta</taxon>
        <taxon>Embryophyta</taxon>
        <taxon>Tracheophyta</taxon>
        <taxon>Spermatophyta</taxon>
        <taxon>Magnoliopsida</taxon>
        <taxon>eudicotyledons</taxon>
        <taxon>Gunneridae</taxon>
        <taxon>Pentapetalae</taxon>
        <taxon>rosids</taxon>
        <taxon>fabids</taxon>
        <taxon>Rosales</taxon>
        <taxon>Cannabaceae</taxon>
        <taxon>Cannabis</taxon>
    </lineage>
</organism>
<protein>
    <recommendedName>
        <fullName evidence="1">Zinc knuckle CX2CX4HX4C domain-containing protein</fullName>
    </recommendedName>
</protein>
<comment type="caution">
    <text evidence="2">The sequence shown here is derived from an EMBL/GenBank/DDBJ whole genome shotgun (WGS) entry which is preliminary data.</text>
</comment>
<gene>
    <name evidence="2" type="ORF">G4B88_009694</name>
</gene>
<dbReference type="EMBL" id="JAATIQ010000117">
    <property type="protein sequence ID" value="KAF4380847.1"/>
    <property type="molecule type" value="Genomic_DNA"/>
</dbReference>
<dbReference type="InterPro" id="IPR025836">
    <property type="entry name" value="Zn_knuckle_CX2CX4HX4C"/>
</dbReference>
<sequence>MLEKPEMMEKPEAQVQTDISMEEILTRTTNLTVLDDEGWEINDNGAKAVASLCAKGRLCSNRPMSRSLLKTILGRVWGINDKNWGVEIKCVVKKSSFLVFSFKSSQDLNRILIKNPWFFNNGILIMERLDEIPQDWSSVLTSFPLIGRILRLPTRSITQMNMERLAMFAGAIIEVQKADIAKIASKGFFTFKVWCDITKPLCPGFLFPSEGRKFWLLYRYDRLPFMCFKCGFMGHDTRVCAEPVKFFEDGSGNRIQGYGTWLKVDDNKVNSATYDRGQPIKISQYSSPWFSHSKSFPGRIDW</sequence>
<proteinExistence type="predicted"/>
<dbReference type="InterPro" id="IPR040256">
    <property type="entry name" value="At4g02000-like"/>
</dbReference>
<evidence type="ECO:0000313" key="2">
    <source>
        <dbReference type="EMBL" id="KAF4380847.1"/>
    </source>
</evidence>
<keyword evidence="3" id="KW-1185">Reference proteome</keyword>
<feature type="domain" description="Zinc knuckle CX2CX4HX4C" evidence="1">
    <location>
        <begin position="210"/>
        <end position="241"/>
    </location>
</feature>
<dbReference type="Proteomes" id="UP000583929">
    <property type="component" value="Unassembled WGS sequence"/>
</dbReference>
<evidence type="ECO:0000313" key="3">
    <source>
        <dbReference type="Proteomes" id="UP000583929"/>
    </source>
</evidence>
<dbReference type="Pfam" id="PF14392">
    <property type="entry name" value="zf-CCHC_4"/>
    <property type="match status" value="1"/>
</dbReference>
<dbReference type="PANTHER" id="PTHR31286:SF167">
    <property type="entry name" value="OS09G0268800 PROTEIN"/>
    <property type="match status" value="1"/>
</dbReference>
<dbReference type="AlphaFoldDB" id="A0A7J6GDH1"/>
<evidence type="ECO:0000259" key="1">
    <source>
        <dbReference type="Pfam" id="PF14392"/>
    </source>
</evidence>